<dbReference type="OrthoDB" id="9794684at2"/>
<reference evidence="9 10" key="1">
    <citation type="submission" date="2019-02" db="EMBL/GenBank/DDBJ databases">
        <title>Draft genome sequences of novel Actinobacteria.</title>
        <authorList>
            <person name="Sahin N."/>
            <person name="Ay H."/>
            <person name="Saygin H."/>
        </authorList>
    </citation>
    <scope>NUCLEOTIDE SEQUENCE [LARGE SCALE GENOMIC DNA]</scope>
    <source>
        <strain evidence="9 10">16K104</strain>
    </source>
</reference>
<keyword evidence="3" id="KW-1003">Cell membrane</keyword>
<keyword evidence="2 7" id="KW-0813">Transport</keyword>
<organism evidence="9 10">
    <name type="scientific">Kribbella turkmenica</name>
    <dbReference type="NCBI Taxonomy" id="2530375"/>
    <lineage>
        <taxon>Bacteria</taxon>
        <taxon>Bacillati</taxon>
        <taxon>Actinomycetota</taxon>
        <taxon>Actinomycetes</taxon>
        <taxon>Propionibacteriales</taxon>
        <taxon>Kribbellaceae</taxon>
        <taxon>Kribbella</taxon>
    </lineage>
</organism>
<feature type="transmembrane region" description="Helical" evidence="7">
    <location>
        <begin position="130"/>
        <end position="154"/>
    </location>
</feature>
<evidence type="ECO:0000256" key="7">
    <source>
        <dbReference type="RuleBase" id="RU363032"/>
    </source>
</evidence>
<evidence type="ECO:0000256" key="4">
    <source>
        <dbReference type="ARBA" id="ARBA00022692"/>
    </source>
</evidence>
<protein>
    <submittedName>
        <fullName evidence="9">Carbohydrate ABC transporter permease</fullName>
    </submittedName>
</protein>
<keyword evidence="4 7" id="KW-0812">Transmembrane</keyword>
<evidence type="ECO:0000259" key="8">
    <source>
        <dbReference type="PROSITE" id="PS50928"/>
    </source>
</evidence>
<dbReference type="PROSITE" id="PS50928">
    <property type="entry name" value="ABC_TM1"/>
    <property type="match status" value="1"/>
</dbReference>
<dbReference type="InterPro" id="IPR000515">
    <property type="entry name" value="MetI-like"/>
</dbReference>
<dbReference type="GO" id="GO:0055085">
    <property type="term" value="P:transmembrane transport"/>
    <property type="evidence" value="ECO:0007669"/>
    <property type="project" value="InterPro"/>
</dbReference>
<dbReference type="CDD" id="cd06261">
    <property type="entry name" value="TM_PBP2"/>
    <property type="match status" value="1"/>
</dbReference>
<keyword evidence="6 7" id="KW-0472">Membrane</keyword>
<evidence type="ECO:0000313" key="10">
    <source>
        <dbReference type="Proteomes" id="UP000295172"/>
    </source>
</evidence>
<feature type="domain" description="ABC transmembrane type-1" evidence="8">
    <location>
        <begin position="95"/>
        <end position="286"/>
    </location>
</feature>
<feature type="transmembrane region" description="Helical" evidence="7">
    <location>
        <begin position="265"/>
        <end position="286"/>
    </location>
</feature>
<dbReference type="EMBL" id="SMKR01000142">
    <property type="protein sequence ID" value="TDD17930.1"/>
    <property type="molecule type" value="Genomic_DNA"/>
</dbReference>
<dbReference type="RefSeq" id="WP_132325012.1">
    <property type="nucleotide sequence ID" value="NZ_SMKR01000142.1"/>
</dbReference>
<dbReference type="AlphaFoldDB" id="A0A4R4WRD0"/>
<evidence type="ECO:0000256" key="5">
    <source>
        <dbReference type="ARBA" id="ARBA00022989"/>
    </source>
</evidence>
<feature type="transmembrane region" description="Helical" evidence="7">
    <location>
        <begin position="35"/>
        <end position="57"/>
    </location>
</feature>
<keyword evidence="5 7" id="KW-1133">Transmembrane helix</keyword>
<comment type="caution">
    <text evidence="9">The sequence shown here is derived from an EMBL/GenBank/DDBJ whole genome shotgun (WGS) entry which is preliminary data.</text>
</comment>
<comment type="similarity">
    <text evidence="7">Belongs to the binding-protein-dependent transport system permease family.</text>
</comment>
<evidence type="ECO:0000256" key="1">
    <source>
        <dbReference type="ARBA" id="ARBA00004651"/>
    </source>
</evidence>
<sequence length="300" mass="32765">MTVPVQIDVEDTSAKPAPAVRPAGGKDRAFSPVNVFSHTVLIAWSVLVVVPFLWAVIASVKSTGEIFGDNPWALPKELLWDNYAKAWDKGVGDYLFNSLVVVAGGVFGTMLFGSMVAYVLARYEFPGNRFVYYLFAAGMMFPTFLAIVPLFFVVKGFGMVSTYQGLILVYIAYSLPFTVFFMHAFFRTLPTSIAEAALVDGASHAGTFFRVMLPMAKPGLISVGIFNVLGQFNQFVLPSFLSPERPVLSQGIATLLGSQRYENDWGTLFAALTIAMVPVIAVYLVFYRQVQAGLTGATLK</sequence>
<dbReference type="InterPro" id="IPR035906">
    <property type="entry name" value="MetI-like_sf"/>
</dbReference>
<comment type="subcellular location">
    <subcellularLocation>
        <location evidence="1 7">Cell membrane</location>
        <topology evidence="1 7">Multi-pass membrane protein</topology>
    </subcellularLocation>
</comment>
<evidence type="ECO:0000256" key="2">
    <source>
        <dbReference type="ARBA" id="ARBA00022448"/>
    </source>
</evidence>
<proteinExistence type="inferred from homology"/>
<dbReference type="PANTHER" id="PTHR43744">
    <property type="entry name" value="ABC TRANSPORTER PERMEASE PROTEIN MG189-RELATED-RELATED"/>
    <property type="match status" value="1"/>
</dbReference>
<evidence type="ECO:0000256" key="6">
    <source>
        <dbReference type="ARBA" id="ARBA00023136"/>
    </source>
</evidence>
<gene>
    <name evidence="9" type="ORF">E1218_26915</name>
</gene>
<dbReference type="SUPFAM" id="SSF161098">
    <property type="entry name" value="MetI-like"/>
    <property type="match status" value="1"/>
</dbReference>
<keyword evidence="10" id="KW-1185">Reference proteome</keyword>
<dbReference type="GO" id="GO:0005886">
    <property type="term" value="C:plasma membrane"/>
    <property type="evidence" value="ECO:0007669"/>
    <property type="project" value="UniProtKB-SubCell"/>
</dbReference>
<dbReference type="Pfam" id="PF00528">
    <property type="entry name" value="BPD_transp_1"/>
    <property type="match status" value="1"/>
</dbReference>
<name>A0A4R4WRD0_9ACTN</name>
<evidence type="ECO:0000313" key="9">
    <source>
        <dbReference type="EMBL" id="TDD17930.1"/>
    </source>
</evidence>
<dbReference type="Gene3D" id="1.10.3720.10">
    <property type="entry name" value="MetI-like"/>
    <property type="match status" value="1"/>
</dbReference>
<accession>A0A4R4WRD0</accession>
<dbReference type="Proteomes" id="UP000295172">
    <property type="component" value="Unassembled WGS sequence"/>
</dbReference>
<evidence type="ECO:0000256" key="3">
    <source>
        <dbReference type="ARBA" id="ARBA00022475"/>
    </source>
</evidence>
<feature type="transmembrane region" description="Helical" evidence="7">
    <location>
        <begin position="94"/>
        <end position="118"/>
    </location>
</feature>
<feature type="transmembrane region" description="Helical" evidence="7">
    <location>
        <begin position="166"/>
        <end position="186"/>
    </location>
</feature>
<dbReference type="PANTHER" id="PTHR43744:SF8">
    <property type="entry name" value="SN-GLYCEROL-3-PHOSPHATE TRANSPORT SYSTEM PERMEASE PROTEIN UGPE"/>
    <property type="match status" value="1"/>
</dbReference>